<evidence type="ECO:0000256" key="1">
    <source>
        <dbReference type="SAM" id="Phobius"/>
    </source>
</evidence>
<organism evidence="2 3">
    <name type="scientific">Novosphingobium sediminicola</name>
    <dbReference type="NCBI Taxonomy" id="563162"/>
    <lineage>
        <taxon>Bacteria</taxon>
        <taxon>Pseudomonadati</taxon>
        <taxon>Pseudomonadota</taxon>
        <taxon>Alphaproteobacteria</taxon>
        <taxon>Sphingomonadales</taxon>
        <taxon>Sphingomonadaceae</taxon>
        <taxon>Novosphingobium</taxon>
    </lineage>
</organism>
<name>A0A7W6CPR5_9SPHN</name>
<feature type="transmembrane region" description="Helical" evidence="1">
    <location>
        <begin position="21"/>
        <end position="41"/>
    </location>
</feature>
<keyword evidence="1" id="KW-0812">Transmembrane</keyword>
<sequence>MTNPANLLAQRGLIALLPRGFVARGALAAGLLAAGAVAFVGPDRLLAQIEGERGIAPVVASNDIEIGNIEVDATGKNAQEAKLNGWREAYKKAWEAAHGPALDVGTIESIVAGVVVDREEIGPHRYRAKLVIAFDRARAGQYGAGNGGVAVRSAPMLVIPVLTSGGVGQVFEVRSPWQKVWAEYRTGASAIDYVRANGGGADSLLINAGQPGRRSRVWWRGLLDQFGASDVLIPAARLERQWPGGPVKGFFTARYGPDNIALGSFELNASDDSAVPAMLAQALARMDQIYTDALTRGLLRPDPTLSVDHPTMEPGLASLIAAGRAAEAAAAAQAAAEHAADEAAAAEAVAAQPVAPQPKPGGAALTIQFASPDARAVDQALAAVRGVAGVDNAATTSIAIGGTSVMRAQFNGNADALAAALRKAGWQVSVAGAALRIRR</sequence>
<comment type="caution">
    <text evidence="2">The sequence shown here is derived from an EMBL/GenBank/DDBJ whole genome shotgun (WGS) entry which is preliminary data.</text>
</comment>
<evidence type="ECO:0000313" key="3">
    <source>
        <dbReference type="Proteomes" id="UP000548867"/>
    </source>
</evidence>
<dbReference type="Proteomes" id="UP000548867">
    <property type="component" value="Unassembled WGS sequence"/>
</dbReference>
<evidence type="ECO:0008006" key="4">
    <source>
        <dbReference type="Google" id="ProtNLM"/>
    </source>
</evidence>
<accession>A0A7W6CPR5</accession>
<keyword evidence="1" id="KW-0472">Membrane</keyword>
<dbReference type="RefSeq" id="WP_246405031.1">
    <property type="nucleotide sequence ID" value="NZ_JACIDX010000017.1"/>
</dbReference>
<protein>
    <recommendedName>
        <fullName evidence="4">Heavy-metal-associated domain-containing protein</fullName>
    </recommendedName>
</protein>
<gene>
    <name evidence="2" type="ORF">GGR38_003868</name>
</gene>
<keyword evidence="1" id="KW-1133">Transmembrane helix</keyword>
<proteinExistence type="predicted"/>
<keyword evidence="3" id="KW-1185">Reference proteome</keyword>
<reference evidence="2 3" key="1">
    <citation type="submission" date="2020-08" db="EMBL/GenBank/DDBJ databases">
        <title>Genomic Encyclopedia of Type Strains, Phase IV (KMG-IV): sequencing the most valuable type-strain genomes for metagenomic binning, comparative biology and taxonomic classification.</title>
        <authorList>
            <person name="Goeker M."/>
        </authorList>
    </citation>
    <scope>NUCLEOTIDE SEQUENCE [LARGE SCALE GENOMIC DNA]</scope>
    <source>
        <strain evidence="2 3">DSM 27057</strain>
    </source>
</reference>
<dbReference type="AlphaFoldDB" id="A0A7W6CPR5"/>
<evidence type="ECO:0000313" key="2">
    <source>
        <dbReference type="EMBL" id="MBB3956901.1"/>
    </source>
</evidence>
<dbReference type="EMBL" id="JACIDX010000017">
    <property type="protein sequence ID" value="MBB3956901.1"/>
    <property type="molecule type" value="Genomic_DNA"/>
</dbReference>